<evidence type="ECO:0000256" key="3">
    <source>
        <dbReference type="ARBA" id="ARBA00022679"/>
    </source>
</evidence>
<keyword evidence="6" id="KW-0408">Iron</keyword>
<reference evidence="10 11" key="1">
    <citation type="submission" date="2021-03" db="EMBL/GenBank/DDBJ databases">
        <title>Genomic Encyclopedia of Type Strains, Phase IV (KMG-IV): sequencing the most valuable type-strain genomes for metagenomic binning, comparative biology and taxonomic classification.</title>
        <authorList>
            <person name="Goeker M."/>
        </authorList>
    </citation>
    <scope>NUCLEOTIDE SEQUENCE [LARGE SCALE GENOMIC DNA]</scope>
    <source>
        <strain evidence="10 11">DSM 6139</strain>
    </source>
</reference>
<dbReference type="SFLD" id="SFLDG01082">
    <property type="entry name" value="B12-binding_domain_containing"/>
    <property type="match status" value="1"/>
</dbReference>
<feature type="transmembrane region" description="Helical" evidence="8">
    <location>
        <begin position="393"/>
        <end position="410"/>
    </location>
</feature>
<evidence type="ECO:0000256" key="6">
    <source>
        <dbReference type="ARBA" id="ARBA00023004"/>
    </source>
</evidence>
<dbReference type="RefSeq" id="WP_209458521.1">
    <property type="nucleotide sequence ID" value="NZ_JAGGKC010000004.1"/>
</dbReference>
<evidence type="ECO:0000256" key="7">
    <source>
        <dbReference type="ARBA" id="ARBA00023014"/>
    </source>
</evidence>
<evidence type="ECO:0000256" key="2">
    <source>
        <dbReference type="ARBA" id="ARBA00022603"/>
    </source>
</evidence>
<dbReference type="SMART" id="SM00729">
    <property type="entry name" value="Elp3"/>
    <property type="match status" value="1"/>
</dbReference>
<keyword evidence="7" id="KW-0411">Iron-sulfur</keyword>
<evidence type="ECO:0000256" key="5">
    <source>
        <dbReference type="ARBA" id="ARBA00022723"/>
    </source>
</evidence>
<dbReference type="Proteomes" id="UP001519271">
    <property type="component" value="Unassembled WGS sequence"/>
</dbReference>
<keyword evidence="4" id="KW-0949">S-adenosyl-L-methionine</keyword>
<dbReference type="Gene3D" id="3.40.50.280">
    <property type="entry name" value="Cobalamin-binding domain"/>
    <property type="match status" value="1"/>
</dbReference>
<dbReference type="SFLD" id="SFLDS00029">
    <property type="entry name" value="Radical_SAM"/>
    <property type="match status" value="1"/>
</dbReference>
<evidence type="ECO:0000313" key="11">
    <source>
        <dbReference type="Proteomes" id="UP001519271"/>
    </source>
</evidence>
<comment type="caution">
    <text evidence="10">The sequence shown here is derived from an EMBL/GenBank/DDBJ whole genome shotgun (WGS) entry which is preliminary data.</text>
</comment>
<dbReference type="InterPro" id="IPR034466">
    <property type="entry name" value="Methyltransferase_Class_B"/>
</dbReference>
<evidence type="ECO:0000256" key="1">
    <source>
        <dbReference type="ARBA" id="ARBA00001966"/>
    </source>
</evidence>
<feature type="domain" description="Radical SAM core" evidence="9">
    <location>
        <begin position="177"/>
        <end position="395"/>
    </location>
</feature>
<dbReference type="InterPro" id="IPR007197">
    <property type="entry name" value="rSAM"/>
</dbReference>
<keyword evidence="8" id="KW-0812">Transmembrane</keyword>
<dbReference type="InterPro" id="IPR058240">
    <property type="entry name" value="rSAM_sf"/>
</dbReference>
<comment type="cofactor">
    <cofactor evidence="1">
        <name>[4Fe-4S] cluster</name>
        <dbReference type="ChEBI" id="CHEBI:49883"/>
    </cofactor>
</comment>
<dbReference type="PROSITE" id="PS51918">
    <property type="entry name" value="RADICAL_SAM"/>
    <property type="match status" value="1"/>
</dbReference>
<keyword evidence="3" id="KW-0808">Transferase</keyword>
<dbReference type="PANTHER" id="PTHR43409:SF7">
    <property type="entry name" value="BLL1977 PROTEIN"/>
    <property type="match status" value="1"/>
</dbReference>
<evidence type="ECO:0000313" key="10">
    <source>
        <dbReference type="EMBL" id="MBP1918282.1"/>
    </source>
</evidence>
<dbReference type="PANTHER" id="PTHR43409">
    <property type="entry name" value="ANAEROBIC MAGNESIUM-PROTOPORPHYRIN IX MONOMETHYL ESTER CYCLASE-RELATED"/>
    <property type="match status" value="1"/>
</dbReference>
<keyword evidence="8" id="KW-0472">Membrane</keyword>
<organism evidence="10 11">
    <name type="scientific">Youngiibacter multivorans</name>
    <dbReference type="NCBI Taxonomy" id="937251"/>
    <lineage>
        <taxon>Bacteria</taxon>
        <taxon>Bacillati</taxon>
        <taxon>Bacillota</taxon>
        <taxon>Clostridia</taxon>
        <taxon>Eubacteriales</taxon>
        <taxon>Clostridiaceae</taxon>
        <taxon>Youngiibacter</taxon>
    </lineage>
</organism>
<gene>
    <name evidence="10" type="ORF">J2Z34_000754</name>
</gene>
<proteinExistence type="predicted"/>
<keyword evidence="11" id="KW-1185">Reference proteome</keyword>
<evidence type="ECO:0000256" key="8">
    <source>
        <dbReference type="SAM" id="Phobius"/>
    </source>
</evidence>
<evidence type="ECO:0000256" key="4">
    <source>
        <dbReference type="ARBA" id="ARBA00022691"/>
    </source>
</evidence>
<dbReference type="SFLD" id="SFLDG01123">
    <property type="entry name" value="methyltransferase_(Class_B)"/>
    <property type="match status" value="1"/>
</dbReference>
<dbReference type="InterPro" id="IPR013785">
    <property type="entry name" value="Aldolase_TIM"/>
</dbReference>
<accession>A0ABS4G157</accession>
<dbReference type="Gene3D" id="3.20.20.70">
    <property type="entry name" value="Aldolase class I"/>
    <property type="match status" value="1"/>
</dbReference>
<dbReference type="InterPro" id="IPR051198">
    <property type="entry name" value="BchE-like"/>
</dbReference>
<protein>
    <submittedName>
        <fullName evidence="10">Radical SAM superfamily enzyme YgiQ (UPF0313 family)</fullName>
    </submittedName>
</protein>
<dbReference type="SUPFAM" id="SSF102114">
    <property type="entry name" value="Radical SAM enzymes"/>
    <property type="match status" value="1"/>
</dbReference>
<dbReference type="EMBL" id="JAGGKC010000004">
    <property type="protein sequence ID" value="MBP1918282.1"/>
    <property type="molecule type" value="Genomic_DNA"/>
</dbReference>
<name>A0ABS4G157_9CLOT</name>
<evidence type="ECO:0000259" key="9">
    <source>
        <dbReference type="PROSITE" id="PS51918"/>
    </source>
</evidence>
<keyword evidence="8" id="KW-1133">Transmembrane helix</keyword>
<sequence>MRVFLKKARARTPFSILDPVRVEPLELAYLKAAAEETGAEVYIIDDLFGLREPGVIPDVLVITGYNTAESKILEEAEVYRRRFPNVRIIVGGTHAERNSRDFHSPNVDFVVHSSDLQVFMDILRLVDGRLEELEPSGFDMQRAGEWIIGSSRLVIRMPLIKPDRSLTKALIEKTRYLDKRRVALVKGRTGCPYKCDFCYCRLLNDGKHIAGDYGDILDEALELDAEFVWVVDDVFLASRKDALDFINAAEKWSKRVNLIAYLRADFILKNRDLLEKLRECGLGEVIVGFEATSNSELDGYNKQTDALDYPEAIRILREAEIDLTALFMVSPEYRISDFRRLARFLRENRIGTYTVSILTPIKGTDGYEEMKGKLLTDNPERFDFLHLVTRPHLPAPMFYLMFLWLHLGLLRSKRIRSFIRQCITWKKISRQSDRQETNEGKEY</sequence>
<keyword evidence="5" id="KW-0479">Metal-binding</keyword>
<dbReference type="Pfam" id="PF04055">
    <property type="entry name" value="Radical_SAM"/>
    <property type="match status" value="1"/>
</dbReference>
<keyword evidence="2" id="KW-0489">Methyltransferase</keyword>
<dbReference type="InterPro" id="IPR006638">
    <property type="entry name" value="Elp3/MiaA/NifB-like_rSAM"/>
</dbReference>